<dbReference type="EMBL" id="SRMF01000009">
    <property type="protein sequence ID" value="TGG91302.1"/>
    <property type="molecule type" value="Genomic_DNA"/>
</dbReference>
<dbReference type="SUPFAM" id="SSF51735">
    <property type="entry name" value="NAD(P)-binding Rossmann-fold domains"/>
    <property type="match status" value="1"/>
</dbReference>
<dbReference type="RefSeq" id="WP_135484395.1">
    <property type="nucleotide sequence ID" value="NZ_SRMF01000009.1"/>
</dbReference>
<comment type="caution">
    <text evidence="5">The sequence shown here is derived from an EMBL/GenBank/DDBJ whole genome shotgun (WGS) entry which is preliminary data.</text>
</comment>
<dbReference type="Proteomes" id="UP000297475">
    <property type="component" value="Unassembled WGS sequence"/>
</dbReference>
<dbReference type="PANTHER" id="PTHR22604:SF105">
    <property type="entry name" value="TRANS-1,2-DIHYDROBENZENE-1,2-DIOL DEHYDROGENASE"/>
    <property type="match status" value="1"/>
</dbReference>
<feature type="domain" description="GFO/IDH/MocA-like oxidoreductase" evidence="4">
    <location>
        <begin position="139"/>
        <end position="255"/>
    </location>
</feature>
<dbReference type="InterPro" id="IPR055170">
    <property type="entry name" value="GFO_IDH_MocA-like_dom"/>
</dbReference>
<dbReference type="Gene3D" id="3.30.360.10">
    <property type="entry name" value="Dihydrodipicolinate Reductase, domain 2"/>
    <property type="match status" value="1"/>
</dbReference>
<gene>
    <name evidence="5" type="ORF">E4656_16410</name>
</gene>
<protein>
    <submittedName>
        <fullName evidence="5">Gfo/Idh/MocA family oxidoreductase</fullName>
    </submittedName>
</protein>
<keyword evidence="6" id="KW-1185">Reference proteome</keyword>
<organism evidence="5 6">
    <name type="scientific">Natronospirillum operosum</name>
    <dbReference type="NCBI Taxonomy" id="2759953"/>
    <lineage>
        <taxon>Bacteria</taxon>
        <taxon>Pseudomonadati</taxon>
        <taxon>Pseudomonadota</taxon>
        <taxon>Gammaproteobacteria</taxon>
        <taxon>Oceanospirillales</taxon>
        <taxon>Natronospirillaceae</taxon>
        <taxon>Natronospirillum</taxon>
    </lineage>
</organism>
<accession>A0A4Z0W3F7</accession>
<proteinExistence type="inferred from homology"/>
<dbReference type="Pfam" id="PF22725">
    <property type="entry name" value="GFO_IDH_MocA_C3"/>
    <property type="match status" value="1"/>
</dbReference>
<keyword evidence="2" id="KW-0560">Oxidoreductase</keyword>
<evidence type="ECO:0000259" key="4">
    <source>
        <dbReference type="Pfam" id="PF22725"/>
    </source>
</evidence>
<reference evidence="5 6" key="1">
    <citation type="submission" date="2019-04" db="EMBL/GenBank/DDBJ databases">
        <title>Natronospirillum operosus gen. nov., sp. nov., a haloalkaliphilic satellite isolated from decaying biomass of laboratory culture of cyanobacterium Geitlerinema sp. and proposal of Natronospirillaceae fam. nov. and Saccharospirillaceae fam. nov.</title>
        <authorList>
            <person name="Kevbrin V."/>
            <person name="Boltyanskaya Y."/>
            <person name="Koziaeva V."/>
            <person name="Grouzdev D.S."/>
            <person name="Park M."/>
            <person name="Cho J."/>
        </authorList>
    </citation>
    <scope>NUCLEOTIDE SEQUENCE [LARGE SCALE GENOMIC DNA]</scope>
    <source>
        <strain evidence="5 6">G-116</strain>
    </source>
</reference>
<sequence length="338" mass="36851">MAVSDPIFNWGIIAPGRIARNFALGLQVVPEARLGAVASRNAERGQAFADEFGEAGHVPTVHGDYQALLDDPAVDGVYIASPHRFHFEQALMALQAGKPVVCEKPLTVTAGQAEQLMAAAEKQGVFLMEALWSRFLPVWQQVRRWLDEDRIGRVHTLQSEFCMLAPRDDSDRLLNPELAGGNLLDMGIYCIALSRFVTGCDPDRIQSSVLKGPTGVDERTAAILDYGDTVSQFTASFLTARPNHMLIEGELGRIEVEGPFWASERARLVLDPAGANPVTEEFDGTHRASGFEYQIEAATAAIRAGQLECPGMPWAATLGTARVMDQILREGGVTYPFL</sequence>
<dbReference type="InterPro" id="IPR036291">
    <property type="entry name" value="NAD(P)-bd_dom_sf"/>
</dbReference>
<dbReference type="GO" id="GO:0000166">
    <property type="term" value="F:nucleotide binding"/>
    <property type="evidence" value="ECO:0007669"/>
    <property type="project" value="InterPro"/>
</dbReference>
<dbReference type="InterPro" id="IPR000683">
    <property type="entry name" value="Gfo/Idh/MocA-like_OxRdtase_N"/>
</dbReference>
<name>A0A4Z0W3F7_9GAMM</name>
<evidence type="ECO:0000256" key="2">
    <source>
        <dbReference type="ARBA" id="ARBA00023002"/>
    </source>
</evidence>
<evidence type="ECO:0000256" key="1">
    <source>
        <dbReference type="ARBA" id="ARBA00010928"/>
    </source>
</evidence>
<dbReference type="Pfam" id="PF01408">
    <property type="entry name" value="GFO_IDH_MocA"/>
    <property type="match status" value="1"/>
</dbReference>
<dbReference type="GO" id="GO:0016491">
    <property type="term" value="F:oxidoreductase activity"/>
    <property type="evidence" value="ECO:0007669"/>
    <property type="project" value="UniProtKB-KW"/>
</dbReference>
<dbReference type="InterPro" id="IPR050984">
    <property type="entry name" value="Gfo/Idh/MocA_domain"/>
</dbReference>
<dbReference type="AlphaFoldDB" id="A0A4Z0W3F7"/>
<feature type="domain" description="Gfo/Idh/MocA-like oxidoreductase N-terminal" evidence="3">
    <location>
        <begin position="8"/>
        <end position="129"/>
    </location>
</feature>
<evidence type="ECO:0000259" key="3">
    <source>
        <dbReference type="Pfam" id="PF01408"/>
    </source>
</evidence>
<dbReference type="SUPFAM" id="SSF55347">
    <property type="entry name" value="Glyceraldehyde-3-phosphate dehydrogenase-like, C-terminal domain"/>
    <property type="match status" value="1"/>
</dbReference>
<comment type="similarity">
    <text evidence="1">Belongs to the Gfo/Idh/MocA family.</text>
</comment>
<evidence type="ECO:0000313" key="5">
    <source>
        <dbReference type="EMBL" id="TGG91302.1"/>
    </source>
</evidence>
<evidence type="ECO:0000313" key="6">
    <source>
        <dbReference type="Proteomes" id="UP000297475"/>
    </source>
</evidence>
<dbReference type="PANTHER" id="PTHR22604">
    <property type="entry name" value="OXIDOREDUCTASES"/>
    <property type="match status" value="1"/>
</dbReference>
<dbReference type="OrthoDB" id="9774191at2"/>
<dbReference type="Gene3D" id="3.40.50.720">
    <property type="entry name" value="NAD(P)-binding Rossmann-like Domain"/>
    <property type="match status" value="1"/>
</dbReference>